<dbReference type="RefSeq" id="WP_176697916.1">
    <property type="nucleotide sequence ID" value="NZ_CZQA01000001.1"/>
</dbReference>
<proteinExistence type="predicted"/>
<keyword evidence="2" id="KW-0238">DNA-binding</keyword>
<organism evidence="5 6">
    <name type="scientific">Candidatus Nitrospira nitrosa</name>
    <dbReference type="NCBI Taxonomy" id="1742972"/>
    <lineage>
        <taxon>Bacteria</taxon>
        <taxon>Pseudomonadati</taxon>
        <taxon>Nitrospirota</taxon>
        <taxon>Nitrospiria</taxon>
        <taxon>Nitrospirales</taxon>
        <taxon>Nitrospiraceae</taxon>
        <taxon>Nitrospira</taxon>
    </lineage>
</organism>
<dbReference type="PROSITE" id="PS50043">
    <property type="entry name" value="HTH_LUXR_2"/>
    <property type="match status" value="1"/>
</dbReference>
<dbReference type="SUPFAM" id="SSF75516">
    <property type="entry name" value="Pheromone-binding domain of LuxR-like quorum-sensing transcription factors"/>
    <property type="match status" value="1"/>
</dbReference>
<accession>A0A0S4L8Y1</accession>
<dbReference type="Pfam" id="PF00196">
    <property type="entry name" value="GerE"/>
    <property type="match status" value="1"/>
</dbReference>
<evidence type="ECO:0000259" key="4">
    <source>
        <dbReference type="PROSITE" id="PS50043"/>
    </source>
</evidence>
<dbReference type="InterPro" id="IPR036388">
    <property type="entry name" value="WH-like_DNA-bd_sf"/>
</dbReference>
<dbReference type="InterPro" id="IPR036693">
    <property type="entry name" value="TF_LuxR_autoind-bd_dom_sf"/>
</dbReference>
<protein>
    <submittedName>
        <fullName evidence="5">Transcriptional activator protein</fullName>
    </submittedName>
</protein>
<dbReference type="InterPro" id="IPR016032">
    <property type="entry name" value="Sig_transdc_resp-reg_C-effctor"/>
</dbReference>
<keyword evidence="1" id="KW-0805">Transcription regulation</keyword>
<dbReference type="STRING" id="1742972.COMA1_11557"/>
<dbReference type="SUPFAM" id="SSF46894">
    <property type="entry name" value="C-terminal effector domain of the bipartite response regulators"/>
    <property type="match status" value="1"/>
</dbReference>
<dbReference type="Gene3D" id="3.30.450.80">
    <property type="entry name" value="Transcription factor LuxR-like, autoinducer-binding domain"/>
    <property type="match status" value="1"/>
</dbReference>
<dbReference type="CDD" id="cd06170">
    <property type="entry name" value="LuxR_C_like"/>
    <property type="match status" value="1"/>
</dbReference>
<dbReference type="PANTHER" id="PTHR44688">
    <property type="entry name" value="DNA-BINDING TRANSCRIPTIONAL ACTIVATOR DEVR_DOSR"/>
    <property type="match status" value="1"/>
</dbReference>
<gene>
    <name evidence="5" type="ORF">COMA1_11557</name>
</gene>
<feature type="domain" description="HTH luxR-type" evidence="4">
    <location>
        <begin position="196"/>
        <end position="261"/>
    </location>
</feature>
<dbReference type="Pfam" id="PF03472">
    <property type="entry name" value="Autoind_bind"/>
    <property type="match status" value="1"/>
</dbReference>
<dbReference type="EMBL" id="CZQA01000001">
    <property type="protein sequence ID" value="CUS34161.1"/>
    <property type="molecule type" value="Genomic_DNA"/>
</dbReference>
<keyword evidence="6" id="KW-1185">Reference proteome</keyword>
<dbReference type="GO" id="GO:0003677">
    <property type="term" value="F:DNA binding"/>
    <property type="evidence" value="ECO:0007669"/>
    <property type="project" value="UniProtKB-KW"/>
</dbReference>
<evidence type="ECO:0000256" key="3">
    <source>
        <dbReference type="ARBA" id="ARBA00023163"/>
    </source>
</evidence>
<sequence>MSHAHAPLPFSRTTFANLSNAECQHVIEILHYVMHAETPEHVRDVLVRFQNYFSFTKALGGLVRLGPNRTFAGFGNVVNASYPDEWLYMYWKNGFADVDPVFQSALKSPGTQHWQAIYQNMSSEKEQEFISTARQFGLCDGITTGSVDQACGVATFCSFASDESLDAKRLVPLVEYLGYYIHLALLRTAPKSMPSTERCVKELSSREVTILNWMKNGKTNWEIGKILGVTERTVRFHIESIFSKLQVTSRSQAVATAIEHGLPAIHGLPSAM</sequence>
<dbReference type="Proteomes" id="UP000199032">
    <property type="component" value="Unassembled WGS sequence"/>
</dbReference>
<evidence type="ECO:0000313" key="5">
    <source>
        <dbReference type="EMBL" id="CUS34161.1"/>
    </source>
</evidence>
<reference evidence="5 6" key="1">
    <citation type="submission" date="2015-10" db="EMBL/GenBank/DDBJ databases">
        <authorList>
            <person name="Gilbert D.G."/>
        </authorList>
    </citation>
    <scope>NUCLEOTIDE SEQUENCE [LARGE SCALE GENOMIC DNA]</scope>
    <source>
        <strain evidence="5">COMA1</strain>
    </source>
</reference>
<dbReference type="PRINTS" id="PR00038">
    <property type="entry name" value="HTHLUXR"/>
</dbReference>
<dbReference type="PROSITE" id="PS00622">
    <property type="entry name" value="HTH_LUXR_1"/>
    <property type="match status" value="1"/>
</dbReference>
<evidence type="ECO:0000313" key="6">
    <source>
        <dbReference type="Proteomes" id="UP000199032"/>
    </source>
</evidence>
<dbReference type="InterPro" id="IPR005143">
    <property type="entry name" value="TF_LuxR_autoind-bd_dom"/>
</dbReference>
<evidence type="ECO:0000256" key="1">
    <source>
        <dbReference type="ARBA" id="ARBA00023015"/>
    </source>
</evidence>
<evidence type="ECO:0000256" key="2">
    <source>
        <dbReference type="ARBA" id="ARBA00023125"/>
    </source>
</evidence>
<name>A0A0S4L8Y1_9BACT</name>
<dbReference type="GO" id="GO:0006355">
    <property type="term" value="P:regulation of DNA-templated transcription"/>
    <property type="evidence" value="ECO:0007669"/>
    <property type="project" value="InterPro"/>
</dbReference>
<dbReference type="AlphaFoldDB" id="A0A0S4L8Y1"/>
<dbReference type="Gene3D" id="1.10.10.10">
    <property type="entry name" value="Winged helix-like DNA-binding domain superfamily/Winged helix DNA-binding domain"/>
    <property type="match status" value="1"/>
</dbReference>
<dbReference type="SMART" id="SM00421">
    <property type="entry name" value="HTH_LUXR"/>
    <property type="match status" value="1"/>
</dbReference>
<dbReference type="PANTHER" id="PTHR44688:SF16">
    <property type="entry name" value="DNA-BINDING TRANSCRIPTIONAL ACTIVATOR DEVR_DOSR"/>
    <property type="match status" value="1"/>
</dbReference>
<keyword evidence="3" id="KW-0804">Transcription</keyword>
<dbReference type="InterPro" id="IPR000792">
    <property type="entry name" value="Tscrpt_reg_LuxR_C"/>
</dbReference>